<dbReference type="EMBL" id="JAANYQ010000004">
    <property type="protein sequence ID" value="KAF4124453.1"/>
    <property type="molecule type" value="Genomic_DNA"/>
</dbReference>
<sequence>MAHLAASLAMLAAHPSLNGGAGVSATCETCCVKEEVAAGFTIGESSFNIKTDRAQGNGGTPELLHVEVVSDETVLRAVLPLPLSTDFAADADFLGIDVYWTCPAGLLTWVYANLGDFTTTIYPGDEDGDDCALTTHGDLQSEQAFMSVSGDPTSPTETSSSRGHVIPCEPACISRASQTASTTPTASLGAGAPRDGVEMTGTSTESDMVYIAYQLSTLSCHLSVDPTWAETVTEAAVSRAVTSGNDAVAVTMSFGRPETETPGGGGH</sequence>
<dbReference type="OrthoDB" id="4733706at2759"/>
<organism evidence="2 3">
    <name type="scientific">Geosmithia morbida</name>
    <dbReference type="NCBI Taxonomy" id="1094350"/>
    <lineage>
        <taxon>Eukaryota</taxon>
        <taxon>Fungi</taxon>
        <taxon>Dikarya</taxon>
        <taxon>Ascomycota</taxon>
        <taxon>Pezizomycotina</taxon>
        <taxon>Sordariomycetes</taxon>
        <taxon>Hypocreomycetidae</taxon>
        <taxon>Hypocreales</taxon>
        <taxon>Bionectriaceae</taxon>
        <taxon>Geosmithia</taxon>
    </lineage>
</organism>
<gene>
    <name evidence="2" type="ORF">GMORB2_5119</name>
</gene>
<evidence type="ECO:0000256" key="1">
    <source>
        <dbReference type="SAM" id="SignalP"/>
    </source>
</evidence>
<keyword evidence="1" id="KW-0732">Signal</keyword>
<accession>A0A9P4YZD7</accession>
<evidence type="ECO:0000313" key="2">
    <source>
        <dbReference type="EMBL" id="KAF4124453.1"/>
    </source>
</evidence>
<keyword evidence="3" id="KW-1185">Reference proteome</keyword>
<protein>
    <submittedName>
        <fullName evidence="2">Uncharacterized protein</fullName>
    </submittedName>
</protein>
<name>A0A9P4YZD7_9HYPO</name>
<comment type="caution">
    <text evidence="2">The sequence shown here is derived from an EMBL/GenBank/DDBJ whole genome shotgun (WGS) entry which is preliminary data.</text>
</comment>
<dbReference type="Proteomes" id="UP000749293">
    <property type="component" value="Unassembled WGS sequence"/>
</dbReference>
<evidence type="ECO:0000313" key="3">
    <source>
        <dbReference type="Proteomes" id="UP000749293"/>
    </source>
</evidence>
<reference evidence="2" key="1">
    <citation type="submission" date="2020-03" db="EMBL/GenBank/DDBJ databases">
        <title>Site-based positive gene gene selection in Geosmithia morbida across the United States reveals a broad range of putative effectors and factors for local host and environmental adapation.</title>
        <authorList>
            <person name="Onufrak A."/>
            <person name="Murdoch R.W."/>
            <person name="Gazis R."/>
            <person name="Huff M."/>
            <person name="Staton M."/>
            <person name="Klingeman W."/>
            <person name="Hadziabdic D."/>
        </authorList>
    </citation>
    <scope>NUCLEOTIDE SEQUENCE</scope>
    <source>
        <strain evidence="2">1262</strain>
    </source>
</reference>
<dbReference type="AlphaFoldDB" id="A0A9P4YZD7"/>
<proteinExistence type="predicted"/>
<dbReference type="RefSeq" id="XP_035323105.1">
    <property type="nucleotide sequence ID" value="XM_035467093.1"/>
</dbReference>
<feature type="chain" id="PRO_5040468052" evidence="1">
    <location>
        <begin position="21"/>
        <end position="267"/>
    </location>
</feature>
<dbReference type="GeneID" id="55971347"/>
<feature type="signal peptide" evidence="1">
    <location>
        <begin position="1"/>
        <end position="20"/>
    </location>
</feature>